<dbReference type="InterPro" id="IPR000644">
    <property type="entry name" value="CBS_dom"/>
</dbReference>
<dbReference type="SUPFAM" id="SSF54631">
    <property type="entry name" value="CBS-domain pair"/>
    <property type="match status" value="1"/>
</dbReference>
<dbReference type="PROSITE" id="PS51371">
    <property type="entry name" value="CBS"/>
    <property type="match status" value="2"/>
</dbReference>
<proteinExistence type="predicted"/>
<name>A0A0P9CQN7_9CHLR</name>
<feature type="domain" description="CBS" evidence="3">
    <location>
        <begin position="77"/>
        <end position="136"/>
    </location>
</feature>
<dbReference type="Gene3D" id="3.10.580.10">
    <property type="entry name" value="CBS-domain"/>
    <property type="match status" value="2"/>
</dbReference>
<keyword evidence="1 2" id="KW-0129">CBS domain</keyword>
<reference evidence="4 5" key="1">
    <citation type="submission" date="2015-09" db="EMBL/GenBank/DDBJ databases">
        <title>Draft genome sequence of Kouleothrix aurantiaca JCM 19913.</title>
        <authorList>
            <person name="Hemp J."/>
        </authorList>
    </citation>
    <scope>NUCLEOTIDE SEQUENCE [LARGE SCALE GENOMIC DNA]</scope>
    <source>
        <strain evidence="4 5">COM-B</strain>
    </source>
</reference>
<evidence type="ECO:0000313" key="4">
    <source>
        <dbReference type="EMBL" id="KPV48294.1"/>
    </source>
</evidence>
<evidence type="ECO:0000259" key="3">
    <source>
        <dbReference type="PROSITE" id="PS51371"/>
    </source>
</evidence>
<feature type="domain" description="CBS" evidence="3">
    <location>
        <begin position="10"/>
        <end position="67"/>
    </location>
</feature>
<dbReference type="EMBL" id="LJCR01002770">
    <property type="protein sequence ID" value="KPV48294.1"/>
    <property type="molecule type" value="Genomic_DNA"/>
</dbReference>
<dbReference type="PANTHER" id="PTHR43080">
    <property type="entry name" value="CBS DOMAIN-CONTAINING PROTEIN CBSX3, MITOCHONDRIAL"/>
    <property type="match status" value="1"/>
</dbReference>
<comment type="caution">
    <text evidence="4">The sequence shown here is derived from an EMBL/GenBank/DDBJ whole genome shotgun (WGS) entry which is preliminary data.</text>
</comment>
<evidence type="ECO:0000256" key="1">
    <source>
        <dbReference type="ARBA" id="ARBA00023122"/>
    </source>
</evidence>
<dbReference type="Proteomes" id="UP000050509">
    <property type="component" value="Unassembled WGS sequence"/>
</dbReference>
<evidence type="ECO:0000313" key="5">
    <source>
        <dbReference type="Proteomes" id="UP000050509"/>
    </source>
</evidence>
<organism evidence="4 5">
    <name type="scientific">Kouleothrix aurantiaca</name>
    <dbReference type="NCBI Taxonomy" id="186479"/>
    <lineage>
        <taxon>Bacteria</taxon>
        <taxon>Bacillati</taxon>
        <taxon>Chloroflexota</taxon>
        <taxon>Chloroflexia</taxon>
        <taxon>Chloroflexales</taxon>
        <taxon>Roseiflexineae</taxon>
        <taxon>Roseiflexaceae</taxon>
        <taxon>Kouleothrix</taxon>
    </lineage>
</organism>
<accession>A0A0P9CQN7</accession>
<keyword evidence="5" id="KW-1185">Reference proteome</keyword>
<evidence type="ECO:0000256" key="2">
    <source>
        <dbReference type="PROSITE-ProRule" id="PRU00703"/>
    </source>
</evidence>
<protein>
    <recommendedName>
        <fullName evidence="3">CBS domain-containing protein</fullName>
    </recommendedName>
</protein>
<dbReference type="SMART" id="SM00116">
    <property type="entry name" value="CBS"/>
    <property type="match status" value="2"/>
</dbReference>
<gene>
    <name evidence="4" type="ORF">SE17_38845</name>
</gene>
<dbReference type="Pfam" id="PF00571">
    <property type="entry name" value="CBS"/>
    <property type="match status" value="2"/>
</dbReference>
<sequence length="146" mass="15982">MYERLVKDVMSRELITCAVSTPIVQVMRRLIDHSIHAIVVVDEAGYAIGIVSQTDVLQVQYQLAGPEGGCITAGDIMSTHVITCSVDTPLLEAVTLMTRNHIHRLVVAKGNNEKIYPLGILSMTDVIRYVIKDTAIPPTPRCLQAA</sequence>
<dbReference type="AlphaFoldDB" id="A0A0P9CQN7"/>
<dbReference type="InterPro" id="IPR051257">
    <property type="entry name" value="Diverse_CBS-Domain"/>
</dbReference>
<dbReference type="InterPro" id="IPR046342">
    <property type="entry name" value="CBS_dom_sf"/>
</dbReference>
<dbReference type="PANTHER" id="PTHR43080:SF26">
    <property type="entry name" value="REGULATORY PROTEIN"/>
    <property type="match status" value="1"/>
</dbReference>